<sequence length="176" mass="18824">MTSSLGSNMFSAIVAAPFGAMGVRTSGGVLCELFYLPPQYESKPAEDAVAEQAAEQVQRYLDDPDFRFDLPLARVGSEYQRKVWDAICAIPRGSVLTYGQVAKLVGSAPRAVGQACGANYFPLVIPCHRVTASGGIGGFSNHDDETGFHLSVKRWLLAHEGVAGTGAPWQQQAMAF</sequence>
<dbReference type="NCBIfam" id="TIGR00589">
    <property type="entry name" value="ogt"/>
    <property type="match status" value="1"/>
</dbReference>
<dbReference type="GO" id="GO:0003908">
    <property type="term" value="F:methylated-DNA-[protein]-cysteine S-methyltransferase activity"/>
    <property type="evidence" value="ECO:0007669"/>
    <property type="project" value="InterPro"/>
</dbReference>
<dbReference type="RefSeq" id="WP_135205975.1">
    <property type="nucleotide sequence ID" value="NZ_SPVF01000063.1"/>
</dbReference>
<dbReference type="Proteomes" id="UP000298438">
    <property type="component" value="Unassembled WGS sequence"/>
</dbReference>
<gene>
    <name evidence="3" type="ORF">E4L96_04205</name>
</gene>
<dbReference type="InterPro" id="IPR036631">
    <property type="entry name" value="MGMT_N_sf"/>
</dbReference>
<dbReference type="GO" id="GO:0006281">
    <property type="term" value="P:DNA repair"/>
    <property type="evidence" value="ECO:0007669"/>
    <property type="project" value="InterPro"/>
</dbReference>
<dbReference type="CDD" id="cd06445">
    <property type="entry name" value="ATase"/>
    <property type="match status" value="1"/>
</dbReference>
<keyword evidence="3" id="KW-0489">Methyltransferase</keyword>
<dbReference type="Pfam" id="PF01035">
    <property type="entry name" value="DNA_binding_1"/>
    <property type="match status" value="1"/>
</dbReference>
<reference evidence="3 4" key="1">
    <citation type="submission" date="2019-03" db="EMBL/GenBank/DDBJ databases">
        <title>Draft Genome Sequence of Massilia arenosa sp. nov., a Novel Massilia Species Isolated from a Sandy-loam Maize Soil.</title>
        <authorList>
            <person name="Raths R."/>
            <person name="Peta V."/>
            <person name="Bucking H."/>
        </authorList>
    </citation>
    <scope>NUCLEOTIDE SEQUENCE [LARGE SCALE GENOMIC DNA]</scope>
    <source>
        <strain evidence="3 4">MC02</strain>
    </source>
</reference>
<dbReference type="SUPFAM" id="SSF53155">
    <property type="entry name" value="Methylated DNA-protein cysteine methyltransferase domain"/>
    <property type="match status" value="1"/>
</dbReference>
<dbReference type="InterPro" id="IPR036388">
    <property type="entry name" value="WH-like_DNA-bd_sf"/>
</dbReference>
<comment type="caution">
    <text evidence="3">The sequence shown here is derived from an EMBL/GenBank/DDBJ whole genome shotgun (WGS) entry which is preliminary data.</text>
</comment>
<organism evidence="3 4">
    <name type="scientific">Zemynaea arenosa</name>
    <dbReference type="NCBI Taxonomy" id="2561931"/>
    <lineage>
        <taxon>Bacteria</taxon>
        <taxon>Pseudomonadati</taxon>
        <taxon>Pseudomonadota</taxon>
        <taxon>Betaproteobacteria</taxon>
        <taxon>Burkholderiales</taxon>
        <taxon>Oxalobacteraceae</taxon>
        <taxon>Telluria group</taxon>
        <taxon>Zemynaea</taxon>
    </lineage>
</organism>
<feature type="domain" description="Methylated-DNA-[protein]-cysteine S-methyltransferase DNA binding" evidence="2">
    <location>
        <begin position="79"/>
        <end position="162"/>
    </location>
</feature>
<proteinExistence type="predicted"/>
<dbReference type="EMBL" id="SPVF01000063">
    <property type="protein sequence ID" value="TFW26587.1"/>
    <property type="molecule type" value="Genomic_DNA"/>
</dbReference>
<dbReference type="PANTHER" id="PTHR10815:SF13">
    <property type="entry name" value="METHYLATED-DNA--PROTEIN-CYSTEINE METHYLTRANSFERASE"/>
    <property type="match status" value="1"/>
</dbReference>
<dbReference type="AlphaFoldDB" id="A0A4Y9SN75"/>
<dbReference type="PANTHER" id="PTHR10815">
    <property type="entry name" value="METHYLATED-DNA--PROTEIN-CYSTEINE METHYLTRANSFERASE"/>
    <property type="match status" value="1"/>
</dbReference>
<dbReference type="GO" id="GO:0032259">
    <property type="term" value="P:methylation"/>
    <property type="evidence" value="ECO:0007669"/>
    <property type="project" value="UniProtKB-KW"/>
</dbReference>
<dbReference type="Gene3D" id="1.10.10.10">
    <property type="entry name" value="Winged helix-like DNA-binding domain superfamily/Winged helix DNA-binding domain"/>
    <property type="match status" value="1"/>
</dbReference>
<keyword evidence="3" id="KW-0808">Transferase</keyword>
<evidence type="ECO:0000259" key="2">
    <source>
        <dbReference type="Pfam" id="PF01035"/>
    </source>
</evidence>
<dbReference type="InterPro" id="IPR014048">
    <property type="entry name" value="MethylDNA_cys_MeTrfase_DNA-bd"/>
</dbReference>
<name>A0A4Y9SN75_9BURK</name>
<keyword evidence="1" id="KW-0227">DNA damage</keyword>
<keyword evidence="4" id="KW-1185">Reference proteome</keyword>
<accession>A0A4Y9SN75</accession>
<dbReference type="SUPFAM" id="SSF46767">
    <property type="entry name" value="Methylated DNA-protein cysteine methyltransferase, C-terminal domain"/>
    <property type="match status" value="1"/>
</dbReference>
<evidence type="ECO:0000313" key="4">
    <source>
        <dbReference type="Proteomes" id="UP000298438"/>
    </source>
</evidence>
<evidence type="ECO:0000256" key="1">
    <source>
        <dbReference type="ARBA" id="ARBA00022763"/>
    </source>
</evidence>
<protein>
    <submittedName>
        <fullName evidence="3">Methylated-DNA--[protein]-cysteine S-methyltransferase</fullName>
    </submittedName>
</protein>
<dbReference type="OrthoDB" id="9802228at2"/>
<evidence type="ECO:0000313" key="3">
    <source>
        <dbReference type="EMBL" id="TFW26587.1"/>
    </source>
</evidence>
<dbReference type="InterPro" id="IPR036217">
    <property type="entry name" value="MethylDNA_cys_MeTrfase_DNAb"/>
</dbReference>